<evidence type="ECO:0000256" key="2">
    <source>
        <dbReference type="ARBA" id="ARBA00022723"/>
    </source>
</evidence>
<dbReference type="InterPro" id="IPR052035">
    <property type="entry name" value="ZnF_BED_domain_contain"/>
</dbReference>
<dbReference type="PANTHER" id="PTHR46481">
    <property type="entry name" value="ZINC FINGER BED DOMAIN-CONTAINING PROTEIN 4"/>
    <property type="match status" value="1"/>
</dbReference>
<dbReference type="EMBL" id="CAJNOK010010279">
    <property type="protein sequence ID" value="CAF1111135.1"/>
    <property type="molecule type" value="Genomic_DNA"/>
</dbReference>
<dbReference type="AlphaFoldDB" id="A0A8S2L3W0"/>
<dbReference type="GO" id="GO:0005634">
    <property type="term" value="C:nucleus"/>
    <property type="evidence" value="ECO:0007669"/>
    <property type="project" value="UniProtKB-SubCell"/>
</dbReference>
<evidence type="ECO:0000313" key="7">
    <source>
        <dbReference type="EMBL" id="CAF1111135.1"/>
    </source>
</evidence>
<evidence type="ECO:0000313" key="8">
    <source>
        <dbReference type="EMBL" id="CAF3878671.1"/>
    </source>
</evidence>
<dbReference type="Pfam" id="PF05699">
    <property type="entry name" value="Dimer_Tnp_hAT"/>
    <property type="match status" value="1"/>
</dbReference>
<proteinExistence type="predicted"/>
<dbReference type="GO" id="GO:0008270">
    <property type="term" value="F:zinc ion binding"/>
    <property type="evidence" value="ECO:0007669"/>
    <property type="project" value="UniProtKB-KW"/>
</dbReference>
<gene>
    <name evidence="7" type="ORF">OVA965_LOCUS19769</name>
    <name evidence="8" type="ORF">TMI583_LOCUS19920</name>
</gene>
<keyword evidence="3" id="KW-0863">Zinc-finger</keyword>
<dbReference type="PANTHER" id="PTHR46481:SF10">
    <property type="entry name" value="ZINC FINGER BED DOMAIN-CONTAINING PROTEIN 39"/>
    <property type="match status" value="1"/>
</dbReference>
<dbReference type="InterPro" id="IPR012337">
    <property type="entry name" value="RNaseH-like_sf"/>
</dbReference>
<evidence type="ECO:0000256" key="3">
    <source>
        <dbReference type="ARBA" id="ARBA00022771"/>
    </source>
</evidence>
<comment type="caution">
    <text evidence="8">The sequence shown here is derived from an EMBL/GenBank/DDBJ whole genome shotgun (WGS) entry which is preliminary data.</text>
</comment>
<reference evidence="8" key="1">
    <citation type="submission" date="2021-02" db="EMBL/GenBank/DDBJ databases">
        <authorList>
            <person name="Nowell W R."/>
        </authorList>
    </citation>
    <scope>NUCLEOTIDE SEQUENCE</scope>
</reference>
<name>A0A8S2L3W0_9BILA</name>
<evidence type="ECO:0000256" key="5">
    <source>
        <dbReference type="ARBA" id="ARBA00023242"/>
    </source>
</evidence>
<organism evidence="8 9">
    <name type="scientific">Didymodactylos carnosus</name>
    <dbReference type="NCBI Taxonomy" id="1234261"/>
    <lineage>
        <taxon>Eukaryota</taxon>
        <taxon>Metazoa</taxon>
        <taxon>Spiralia</taxon>
        <taxon>Gnathifera</taxon>
        <taxon>Rotifera</taxon>
        <taxon>Eurotatoria</taxon>
        <taxon>Bdelloidea</taxon>
        <taxon>Philodinida</taxon>
        <taxon>Philodinidae</taxon>
        <taxon>Didymodactylos</taxon>
    </lineage>
</organism>
<dbReference type="SUPFAM" id="SSF140996">
    <property type="entry name" value="Hermes dimerisation domain"/>
    <property type="match status" value="1"/>
</dbReference>
<dbReference type="InterPro" id="IPR008906">
    <property type="entry name" value="HATC_C_dom"/>
</dbReference>
<evidence type="ECO:0000259" key="6">
    <source>
        <dbReference type="Pfam" id="PF05699"/>
    </source>
</evidence>
<dbReference type="GO" id="GO:0046983">
    <property type="term" value="F:protein dimerization activity"/>
    <property type="evidence" value="ECO:0007669"/>
    <property type="project" value="InterPro"/>
</dbReference>
<comment type="subcellular location">
    <subcellularLocation>
        <location evidence="1">Nucleus</location>
    </subcellularLocation>
</comment>
<protein>
    <recommendedName>
        <fullName evidence="6">HAT C-terminal dimerisation domain-containing protein</fullName>
    </recommendedName>
</protein>
<dbReference type="Proteomes" id="UP000677228">
    <property type="component" value="Unassembled WGS sequence"/>
</dbReference>
<evidence type="ECO:0000256" key="1">
    <source>
        <dbReference type="ARBA" id="ARBA00004123"/>
    </source>
</evidence>
<evidence type="ECO:0000313" key="9">
    <source>
        <dbReference type="Proteomes" id="UP000682733"/>
    </source>
</evidence>
<sequence>PLTVIIDSDKLKSGQIEAKLKLKQFILIKNVKGNSESWSTDISLIGRIDENGAHAVFEGWAACNHCLTTYRTHSKKDAQGQRKNYGLNSLHVHVRDCAYKLKSTASRASPASTTQVSPSSQSCMPKFAYNKNKISDKYQAKLKDAELKFVVAGSHSFNSLENNGILELLQVRIEIGGHYGLMDVHDVFYGRKTIREQLLLKFDTYIKSIRSVLNEPIKEHCLAATCDLWTDDMVKRIFESSTLQNMVPSYYKMAHSCRIEKNAPQQKLIINALKSEIIKALGDKYWPSITTLHWIAIYLEPTFKHLAFVNDKKDSEMRINEIRKGLHVLVNDTLKMNDDDPEVLTSSSSFVVNSPPCKRRKDYPFADIRQQQMITSPILSSSNGITRAMKTELDRQIQFYESMTMIPASEYDHNPLSFWKEQQDNLTMLARIAKSVLVIQASSAESERHFSSAGQTVTEQRSLLDPDCIEPLIVLKEAYINNLWPKEQ</sequence>
<dbReference type="SUPFAM" id="SSF53098">
    <property type="entry name" value="Ribonuclease H-like"/>
    <property type="match status" value="1"/>
</dbReference>
<dbReference type="EMBL" id="CAJOBA010013267">
    <property type="protein sequence ID" value="CAF3878671.1"/>
    <property type="molecule type" value="Genomic_DNA"/>
</dbReference>
<feature type="non-terminal residue" evidence="8">
    <location>
        <position position="488"/>
    </location>
</feature>
<feature type="domain" description="HAT C-terminal dimerisation" evidence="6">
    <location>
        <begin position="401"/>
        <end position="477"/>
    </location>
</feature>
<keyword evidence="4" id="KW-0862">Zinc</keyword>
<dbReference type="Proteomes" id="UP000682733">
    <property type="component" value="Unassembled WGS sequence"/>
</dbReference>
<keyword evidence="2" id="KW-0479">Metal-binding</keyword>
<accession>A0A8S2L3W0</accession>
<keyword evidence="5" id="KW-0539">Nucleus</keyword>
<evidence type="ECO:0000256" key="4">
    <source>
        <dbReference type="ARBA" id="ARBA00022833"/>
    </source>
</evidence>